<keyword evidence="2" id="KW-1185">Reference proteome</keyword>
<accession>A0A7I8DKY5</accession>
<reference evidence="1 2" key="1">
    <citation type="submission" date="2020-08" db="EMBL/GenBank/DDBJ databases">
        <title>Draft genome sequencing of an Anaerocolumna strain isolated from anoxic soil subjected to BSD treatment.</title>
        <authorList>
            <person name="Uek A."/>
            <person name="Tonouchi A."/>
        </authorList>
    </citation>
    <scope>NUCLEOTIDE SEQUENCE [LARGE SCALE GENOMIC DNA]</scope>
    <source>
        <strain evidence="1 2">CTTW</strain>
    </source>
</reference>
<dbReference type="EMBL" id="AP023368">
    <property type="protein sequence ID" value="BCJ99093.1"/>
    <property type="molecule type" value="Genomic_DNA"/>
</dbReference>
<proteinExistence type="predicted"/>
<protein>
    <submittedName>
        <fullName evidence="1">Uncharacterized protein</fullName>
    </submittedName>
</protein>
<evidence type="ECO:0000313" key="2">
    <source>
        <dbReference type="Proteomes" id="UP000515703"/>
    </source>
</evidence>
<evidence type="ECO:0000313" key="1">
    <source>
        <dbReference type="EMBL" id="BCJ99093.1"/>
    </source>
</evidence>
<organism evidence="1 2">
    <name type="scientific">Anaerocolumna chitinilytica</name>
    <dbReference type="NCBI Taxonomy" id="1727145"/>
    <lineage>
        <taxon>Bacteria</taxon>
        <taxon>Bacillati</taxon>
        <taxon>Bacillota</taxon>
        <taxon>Clostridia</taxon>
        <taxon>Lachnospirales</taxon>
        <taxon>Lachnospiraceae</taxon>
        <taxon>Anaerocolumna</taxon>
    </lineage>
</organism>
<dbReference type="AlphaFoldDB" id="A0A7I8DKY5"/>
<dbReference type="RefSeq" id="WP_185259371.1">
    <property type="nucleotide sequence ID" value="NZ_AP023368.1"/>
</dbReference>
<reference evidence="1 2" key="2">
    <citation type="submission" date="2020-08" db="EMBL/GenBank/DDBJ databases">
        <authorList>
            <person name="Ueki A."/>
            <person name="Tonouchi A."/>
        </authorList>
    </citation>
    <scope>NUCLEOTIDE SEQUENCE [LARGE SCALE GENOMIC DNA]</scope>
    <source>
        <strain evidence="1 2">CTTW</strain>
    </source>
</reference>
<dbReference type="KEGG" id="acht:bsdcttw_21340"/>
<dbReference type="Proteomes" id="UP000515703">
    <property type="component" value="Chromosome"/>
</dbReference>
<name>A0A7I8DKY5_9FIRM</name>
<sequence length="305" mass="36831">MDEYFLYEFTKTEWHKNELLLRVAKEDSDPKDDDAGELAVIQMNRKRDAMLRRVWKENNYKRFRLLGCFMNIPWGKELLEAHGGRVINLWFTRTASGPTRIVLSQAETEKEFYDWLEADGVLYALGPIYPAERVQALFHTENDFLLEEEQIQERATKELEGLYNDSEEACMRLYRKKRFLQDFLEDGWSFDQVYEILDTENQEELKAWYHNREDQPEITVRYEPIYQSLSISMKPYLPMSKQINFELRFDCSQDRHFFRILESFLYYRDCFEYDMNGRMYGYEKMLQVLSEQGIEAEVKRLKLNK</sequence>
<gene>
    <name evidence="1" type="ORF">bsdcttw_21340</name>
</gene>